<dbReference type="Pfam" id="PF10048">
    <property type="entry name" value="DUF2282"/>
    <property type="match status" value="1"/>
</dbReference>
<evidence type="ECO:0000256" key="1">
    <source>
        <dbReference type="SAM" id="SignalP"/>
    </source>
</evidence>
<dbReference type="EMBL" id="JACIIX010000008">
    <property type="protein sequence ID" value="MBB6210891.1"/>
    <property type="molecule type" value="Genomic_DNA"/>
</dbReference>
<organism evidence="2 3">
    <name type="scientific">Novispirillum itersonii</name>
    <name type="common">Aquaspirillum itersonii</name>
    <dbReference type="NCBI Taxonomy" id="189"/>
    <lineage>
        <taxon>Bacteria</taxon>
        <taxon>Pseudomonadati</taxon>
        <taxon>Pseudomonadota</taxon>
        <taxon>Alphaproteobacteria</taxon>
        <taxon>Rhodospirillales</taxon>
        <taxon>Novispirillaceae</taxon>
        <taxon>Novispirillum</taxon>
    </lineage>
</organism>
<comment type="caution">
    <text evidence="2">The sequence shown here is derived from an EMBL/GenBank/DDBJ whole genome shotgun (WGS) entry which is preliminary data.</text>
</comment>
<sequence>MTVTTLRPLSLAAVALSAALGSAALSAPASAAGEMEKCFGISAAGKNDCATATSSCAGTSKVDRQGDAFVAVPKGTCTKISGGSLEPKK</sequence>
<name>A0A7W9ZG51_NOVIT</name>
<evidence type="ECO:0000313" key="3">
    <source>
        <dbReference type="Proteomes" id="UP000544872"/>
    </source>
</evidence>
<evidence type="ECO:0000313" key="2">
    <source>
        <dbReference type="EMBL" id="MBB6210891.1"/>
    </source>
</evidence>
<keyword evidence="3" id="KW-1185">Reference proteome</keyword>
<dbReference type="Proteomes" id="UP000544872">
    <property type="component" value="Unassembled WGS sequence"/>
</dbReference>
<feature type="signal peptide" evidence="1">
    <location>
        <begin position="1"/>
        <end position="31"/>
    </location>
</feature>
<dbReference type="RefSeq" id="WP_184263712.1">
    <property type="nucleotide sequence ID" value="NZ_JACIIX010000008.1"/>
</dbReference>
<protein>
    <submittedName>
        <fullName evidence="2">Putative membrane protein</fullName>
    </submittedName>
</protein>
<dbReference type="AlphaFoldDB" id="A0A7W9ZG51"/>
<accession>A0A7W9ZG51</accession>
<proteinExistence type="predicted"/>
<dbReference type="InterPro" id="IPR018740">
    <property type="entry name" value="DUF2282_membr"/>
</dbReference>
<gene>
    <name evidence="2" type="ORF">FHS48_002321</name>
</gene>
<keyword evidence="1" id="KW-0732">Signal</keyword>
<feature type="chain" id="PRO_5030674300" evidence="1">
    <location>
        <begin position="32"/>
        <end position="89"/>
    </location>
</feature>
<reference evidence="2 3" key="1">
    <citation type="submission" date="2020-08" db="EMBL/GenBank/DDBJ databases">
        <title>Genomic Encyclopedia of Type Strains, Phase IV (KMG-IV): sequencing the most valuable type-strain genomes for metagenomic binning, comparative biology and taxonomic classification.</title>
        <authorList>
            <person name="Goeker M."/>
        </authorList>
    </citation>
    <scope>NUCLEOTIDE SEQUENCE [LARGE SCALE GENOMIC DNA]</scope>
    <source>
        <strain evidence="2 3">DSM 11590</strain>
    </source>
</reference>